<keyword evidence="1" id="KW-0732">Signal</keyword>
<sequence length="244" mass="27198">MKSFIRLNIILLLLFSLACSKDDNLPNSELELTVTDADGNIYNTIKMGNQIWMLENLKTTKYNDGSPITLYTFEEHGINWGSLNNQEAFYQWASTEDLNNVVDQELPFDYYGAMYNHFAIESGKLAPEGWRIPTEADFRELERFLASEGHEGNEATVLKTETGWLPGFGGGTNLYGFNGLPNGYVSAVGTPTFGQGVCTWATSDLIGDNLPSQRRILVQLFDQNTILFDDAAIQIGAGIRCIKE</sequence>
<organism evidence="3 4">
    <name type="scientific">Litoribaculum gwangyangense</name>
    <dbReference type="NCBI Taxonomy" id="1130722"/>
    <lineage>
        <taxon>Bacteria</taxon>
        <taxon>Pseudomonadati</taxon>
        <taxon>Bacteroidota</taxon>
        <taxon>Flavobacteriia</taxon>
        <taxon>Flavobacteriales</taxon>
        <taxon>Flavobacteriaceae</taxon>
        <taxon>Litoribaculum</taxon>
    </lineage>
</organism>
<dbReference type="NCBIfam" id="TIGR02145">
    <property type="entry name" value="Fib_succ_major"/>
    <property type="match status" value="1"/>
</dbReference>
<evidence type="ECO:0000259" key="2">
    <source>
        <dbReference type="Pfam" id="PF09603"/>
    </source>
</evidence>
<accession>A0ABP9CLI5</accession>
<feature type="chain" id="PRO_5045789181" description="Fibrobacter succinogenes major paralogous domain-containing protein" evidence="1">
    <location>
        <begin position="21"/>
        <end position="244"/>
    </location>
</feature>
<keyword evidence="4" id="KW-1185">Reference proteome</keyword>
<evidence type="ECO:0000313" key="4">
    <source>
        <dbReference type="Proteomes" id="UP001501433"/>
    </source>
</evidence>
<dbReference type="Proteomes" id="UP001501433">
    <property type="component" value="Unassembled WGS sequence"/>
</dbReference>
<feature type="signal peptide" evidence="1">
    <location>
        <begin position="1"/>
        <end position="20"/>
    </location>
</feature>
<protein>
    <recommendedName>
        <fullName evidence="2">Fibrobacter succinogenes major paralogous domain-containing protein</fullName>
    </recommendedName>
</protein>
<proteinExistence type="predicted"/>
<dbReference type="EMBL" id="BAABJW010000003">
    <property type="protein sequence ID" value="GAA4812114.1"/>
    <property type="molecule type" value="Genomic_DNA"/>
</dbReference>
<dbReference type="Pfam" id="PF09603">
    <property type="entry name" value="Fib_succ_major"/>
    <property type="match status" value="1"/>
</dbReference>
<dbReference type="RefSeq" id="WP_345276759.1">
    <property type="nucleotide sequence ID" value="NZ_BAABJW010000003.1"/>
</dbReference>
<reference evidence="4" key="1">
    <citation type="journal article" date="2019" name="Int. J. Syst. Evol. Microbiol.">
        <title>The Global Catalogue of Microorganisms (GCM) 10K type strain sequencing project: providing services to taxonomists for standard genome sequencing and annotation.</title>
        <authorList>
            <consortium name="The Broad Institute Genomics Platform"/>
            <consortium name="The Broad Institute Genome Sequencing Center for Infectious Disease"/>
            <person name="Wu L."/>
            <person name="Ma J."/>
        </authorList>
    </citation>
    <scope>NUCLEOTIDE SEQUENCE [LARGE SCALE GENOMIC DNA]</scope>
    <source>
        <strain evidence="4">JCM 18325</strain>
    </source>
</reference>
<comment type="caution">
    <text evidence="3">The sequence shown here is derived from an EMBL/GenBank/DDBJ whole genome shotgun (WGS) entry which is preliminary data.</text>
</comment>
<gene>
    <name evidence="3" type="ORF">GCM10023330_19220</name>
</gene>
<dbReference type="PROSITE" id="PS51257">
    <property type="entry name" value="PROKAR_LIPOPROTEIN"/>
    <property type="match status" value="1"/>
</dbReference>
<feature type="domain" description="Fibrobacter succinogenes major paralogous" evidence="2">
    <location>
        <begin position="45"/>
        <end position="243"/>
    </location>
</feature>
<evidence type="ECO:0000313" key="3">
    <source>
        <dbReference type="EMBL" id="GAA4812114.1"/>
    </source>
</evidence>
<evidence type="ECO:0000256" key="1">
    <source>
        <dbReference type="SAM" id="SignalP"/>
    </source>
</evidence>
<name>A0ABP9CLI5_9FLAO</name>
<dbReference type="InterPro" id="IPR011871">
    <property type="entry name" value="Fib_succ_major"/>
</dbReference>